<dbReference type="AlphaFoldDB" id="A0A0D9ZJC6"/>
<sequence length="153" mass="15506">MATSPLLLLLLLLLVAAAAAAGDEASLSPSNAAAPAAPVLVGGRTEIRDVGGNKAVQSLGRFAVAEHNRRLRHGSGGSSGGPADPVPVKLAFARVVEAQKQVVSGVAYYLKVAARDPRGGAAAGDRVFDAVVVVKAWLKSKELVSFTPAASTK</sequence>
<dbReference type="SUPFAM" id="SSF54403">
    <property type="entry name" value="Cystatin/monellin"/>
    <property type="match status" value="1"/>
</dbReference>
<dbReference type="Proteomes" id="UP000026961">
    <property type="component" value="Chromosome 4"/>
</dbReference>
<feature type="chain" id="PRO_5018735631" evidence="5">
    <location>
        <begin position="22"/>
        <end position="153"/>
    </location>
</feature>
<reference evidence="7" key="1">
    <citation type="submission" date="2015-04" db="UniProtKB">
        <authorList>
            <consortium name="EnsemblPlants"/>
        </authorList>
    </citation>
    <scope>IDENTIFICATION</scope>
</reference>
<dbReference type="eggNOG" id="ENOG502S4YZ">
    <property type="taxonomic scope" value="Eukaryota"/>
</dbReference>
<evidence type="ECO:0000313" key="7">
    <source>
        <dbReference type="EnsemblPlants" id="OGLUM04G08440.1"/>
    </source>
</evidence>
<name>A0A0D9ZJC6_9ORYZ</name>
<dbReference type="HOGENOM" id="CLU_113093_0_1_1"/>
<dbReference type="SMART" id="SM00043">
    <property type="entry name" value="CY"/>
    <property type="match status" value="1"/>
</dbReference>
<protein>
    <submittedName>
        <fullName evidence="7">Cysteine proteinase inhibitor</fullName>
    </submittedName>
</protein>
<feature type="domain" description="Cystatin" evidence="6">
    <location>
        <begin position="39"/>
        <end position="149"/>
    </location>
</feature>
<dbReference type="InterPro" id="IPR046350">
    <property type="entry name" value="Cystatin_sf"/>
</dbReference>
<keyword evidence="3" id="KW-0789">Thiol protease inhibitor</keyword>
<comment type="similarity">
    <text evidence="1">Belongs to the cystatin family. Phytocystatin subfamily.</text>
</comment>
<keyword evidence="8" id="KW-1185">Reference proteome</keyword>
<evidence type="ECO:0000256" key="3">
    <source>
        <dbReference type="ARBA" id="ARBA00022704"/>
    </source>
</evidence>
<dbReference type="PANTHER" id="PTHR47373">
    <property type="entry name" value="CYSTEINE PROTEINASE INHIBITOR 2"/>
    <property type="match status" value="1"/>
</dbReference>
<keyword evidence="4" id="KW-0611">Plant defense</keyword>
<organism evidence="7">
    <name type="scientific">Oryza glumipatula</name>
    <dbReference type="NCBI Taxonomy" id="40148"/>
    <lineage>
        <taxon>Eukaryota</taxon>
        <taxon>Viridiplantae</taxon>
        <taxon>Streptophyta</taxon>
        <taxon>Embryophyta</taxon>
        <taxon>Tracheophyta</taxon>
        <taxon>Spermatophyta</taxon>
        <taxon>Magnoliopsida</taxon>
        <taxon>Liliopsida</taxon>
        <taxon>Poales</taxon>
        <taxon>Poaceae</taxon>
        <taxon>BOP clade</taxon>
        <taxon>Oryzoideae</taxon>
        <taxon>Oryzeae</taxon>
        <taxon>Oryzinae</taxon>
        <taxon>Oryza</taxon>
    </lineage>
</organism>
<proteinExistence type="inferred from homology"/>
<dbReference type="Pfam" id="PF16845">
    <property type="entry name" value="SQAPI"/>
    <property type="match status" value="1"/>
</dbReference>
<dbReference type="GO" id="GO:0004869">
    <property type="term" value="F:cysteine-type endopeptidase inhibitor activity"/>
    <property type="evidence" value="ECO:0007669"/>
    <property type="project" value="UniProtKB-KW"/>
</dbReference>
<evidence type="ECO:0000256" key="4">
    <source>
        <dbReference type="ARBA" id="ARBA00022821"/>
    </source>
</evidence>
<feature type="signal peptide" evidence="5">
    <location>
        <begin position="1"/>
        <end position="21"/>
    </location>
</feature>
<dbReference type="Gene3D" id="3.10.450.10">
    <property type="match status" value="1"/>
</dbReference>
<dbReference type="GO" id="GO:0006952">
    <property type="term" value="P:defense response"/>
    <property type="evidence" value="ECO:0007669"/>
    <property type="project" value="UniProtKB-KW"/>
</dbReference>
<dbReference type="PANTHER" id="PTHR47373:SF2">
    <property type="entry name" value="CYSTEINE PROTEINASE INHIBITOR 10"/>
    <property type="match status" value="1"/>
</dbReference>
<dbReference type="STRING" id="40148.A0A0D9ZJC6"/>
<evidence type="ECO:0000259" key="6">
    <source>
        <dbReference type="SMART" id="SM00043"/>
    </source>
</evidence>
<accession>A0A0D9ZJC6</accession>
<reference evidence="7" key="2">
    <citation type="submission" date="2018-05" db="EMBL/GenBank/DDBJ databases">
        <title>OgluRS3 (Oryza glumaepatula Reference Sequence Version 3).</title>
        <authorList>
            <person name="Zhang J."/>
            <person name="Kudrna D."/>
            <person name="Lee S."/>
            <person name="Talag J."/>
            <person name="Welchert J."/>
            <person name="Wing R.A."/>
        </authorList>
    </citation>
    <scope>NUCLEOTIDE SEQUENCE [LARGE SCALE GENOMIC DNA]</scope>
</reference>
<keyword evidence="2" id="KW-0646">Protease inhibitor</keyword>
<dbReference type="Gramene" id="OGLUM04G08440.1">
    <property type="protein sequence ID" value="OGLUM04G08440.1"/>
    <property type="gene ID" value="OGLUM04G08440"/>
</dbReference>
<evidence type="ECO:0000256" key="5">
    <source>
        <dbReference type="SAM" id="SignalP"/>
    </source>
</evidence>
<keyword evidence="5" id="KW-0732">Signal</keyword>
<dbReference type="CDD" id="cd00042">
    <property type="entry name" value="CY"/>
    <property type="match status" value="1"/>
</dbReference>
<dbReference type="InterPro" id="IPR000010">
    <property type="entry name" value="Cystatin_dom"/>
</dbReference>
<evidence type="ECO:0000256" key="1">
    <source>
        <dbReference type="ARBA" id="ARBA00007233"/>
    </source>
</evidence>
<evidence type="ECO:0000313" key="8">
    <source>
        <dbReference type="Proteomes" id="UP000026961"/>
    </source>
</evidence>
<evidence type="ECO:0000256" key="2">
    <source>
        <dbReference type="ARBA" id="ARBA00022690"/>
    </source>
</evidence>
<dbReference type="EnsemblPlants" id="OGLUM04G08440.1">
    <property type="protein sequence ID" value="OGLUM04G08440.1"/>
    <property type="gene ID" value="OGLUM04G08440"/>
</dbReference>